<reference evidence="1 2" key="1">
    <citation type="submission" date="2018-11" db="EMBL/GenBank/DDBJ databases">
        <authorList>
            <person name="Zhou Z."/>
            <person name="Wang G."/>
        </authorList>
    </citation>
    <scope>NUCLEOTIDE SEQUENCE [LARGE SCALE GENOMIC DNA]</scope>
    <source>
        <strain evidence="1 2">KCTC42998</strain>
    </source>
</reference>
<dbReference type="PROSITE" id="PS51257">
    <property type="entry name" value="PROKAR_LIPOPROTEIN"/>
    <property type="match status" value="1"/>
</dbReference>
<proteinExistence type="predicted"/>
<dbReference type="EMBL" id="RQJP01000006">
    <property type="protein sequence ID" value="RRB10964.1"/>
    <property type="molecule type" value="Genomic_DNA"/>
</dbReference>
<sequence length="129" mass="13721">MKNVWIAFLLVVLVSSCLPEKIGKKDKEPELAGVYQITSFVSNGITLIPQPGVSGTVNVVKNSDTQISVSFSVNNNGKISNNISPLTLSISKSSGSSYDLLDNGDRIGSIDGTTFSLYFSNSESLSAKK</sequence>
<dbReference type="OrthoDB" id="962033at2"/>
<dbReference type="RefSeq" id="WP_124910055.1">
    <property type="nucleotide sequence ID" value="NZ_RQJP01000006.1"/>
</dbReference>
<evidence type="ECO:0000313" key="1">
    <source>
        <dbReference type="EMBL" id="RRB10964.1"/>
    </source>
</evidence>
<dbReference type="AlphaFoldDB" id="A0A3P1CDP7"/>
<organism evidence="1 2">
    <name type="scientific">Larkinella knui</name>
    <dbReference type="NCBI Taxonomy" id="2025310"/>
    <lineage>
        <taxon>Bacteria</taxon>
        <taxon>Pseudomonadati</taxon>
        <taxon>Bacteroidota</taxon>
        <taxon>Cytophagia</taxon>
        <taxon>Cytophagales</taxon>
        <taxon>Spirosomataceae</taxon>
        <taxon>Larkinella</taxon>
    </lineage>
</organism>
<comment type="caution">
    <text evidence="1">The sequence shown here is derived from an EMBL/GenBank/DDBJ whole genome shotgun (WGS) entry which is preliminary data.</text>
</comment>
<evidence type="ECO:0008006" key="3">
    <source>
        <dbReference type="Google" id="ProtNLM"/>
    </source>
</evidence>
<gene>
    <name evidence="1" type="ORF">EHT87_27870</name>
</gene>
<evidence type="ECO:0000313" key="2">
    <source>
        <dbReference type="Proteomes" id="UP000274271"/>
    </source>
</evidence>
<protein>
    <recommendedName>
        <fullName evidence="3">Lipocalin-like domain-containing protein</fullName>
    </recommendedName>
</protein>
<accession>A0A3P1CDP7</accession>
<keyword evidence="2" id="KW-1185">Reference proteome</keyword>
<dbReference type="Proteomes" id="UP000274271">
    <property type="component" value="Unassembled WGS sequence"/>
</dbReference>
<name>A0A3P1CDP7_9BACT</name>